<dbReference type="EMBL" id="JAZGQO010000004">
    <property type="protein sequence ID" value="KAK6187958.1"/>
    <property type="molecule type" value="Genomic_DNA"/>
</dbReference>
<comment type="caution">
    <text evidence="2">The sequence shown here is derived from an EMBL/GenBank/DDBJ whole genome shotgun (WGS) entry which is preliminary data.</text>
</comment>
<dbReference type="Pfam" id="PF06372">
    <property type="entry name" value="Gemin6"/>
    <property type="match status" value="1"/>
</dbReference>
<dbReference type="Proteomes" id="UP001347796">
    <property type="component" value="Unassembled WGS sequence"/>
</dbReference>
<evidence type="ECO:0000259" key="1">
    <source>
        <dbReference type="PROSITE" id="PS52001"/>
    </source>
</evidence>
<evidence type="ECO:0000313" key="3">
    <source>
        <dbReference type="Proteomes" id="UP001347796"/>
    </source>
</evidence>
<dbReference type="InterPro" id="IPR047574">
    <property type="entry name" value="AD"/>
</dbReference>
<keyword evidence="3" id="KW-1185">Reference proteome</keyword>
<organism evidence="2 3">
    <name type="scientific">Patella caerulea</name>
    <name type="common">Rayed Mediterranean limpet</name>
    <dbReference type="NCBI Taxonomy" id="87958"/>
    <lineage>
        <taxon>Eukaryota</taxon>
        <taxon>Metazoa</taxon>
        <taxon>Spiralia</taxon>
        <taxon>Lophotrochozoa</taxon>
        <taxon>Mollusca</taxon>
        <taxon>Gastropoda</taxon>
        <taxon>Patellogastropoda</taxon>
        <taxon>Patelloidea</taxon>
        <taxon>Patellidae</taxon>
        <taxon>Patella</taxon>
    </lineage>
</organism>
<dbReference type="Pfam" id="PF20417">
    <property type="entry name" value="Gemin6_C"/>
    <property type="match status" value="1"/>
</dbReference>
<dbReference type="Gene3D" id="2.30.30.100">
    <property type="match status" value="1"/>
</dbReference>
<dbReference type="GO" id="GO:0005634">
    <property type="term" value="C:nucleus"/>
    <property type="evidence" value="ECO:0007669"/>
    <property type="project" value="InterPro"/>
</dbReference>
<protein>
    <recommendedName>
        <fullName evidence="1">AD domain-containing protein</fullName>
    </recommendedName>
</protein>
<gene>
    <name evidence="2" type="ORF">SNE40_005874</name>
</gene>
<reference evidence="2 3" key="1">
    <citation type="submission" date="2024-01" db="EMBL/GenBank/DDBJ databases">
        <title>The genome of the rayed Mediterranean limpet Patella caerulea (Linnaeus, 1758).</title>
        <authorList>
            <person name="Anh-Thu Weber A."/>
            <person name="Halstead-Nussloch G."/>
        </authorList>
    </citation>
    <scope>NUCLEOTIDE SEQUENCE [LARGE SCALE GENOMIC DNA]</scope>
    <source>
        <strain evidence="2">AATW-2023a</strain>
        <tissue evidence="2">Whole specimen</tissue>
    </source>
</reference>
<proteinExistence type="predicted"/>
<dbReference type="PROSITE" id="PS52001">
    <property type="entry name" value="AD"/>
    <property type="match status" value="1"/>
</dbReference>
<sequence length="170" mass="19516">MEDRNQHPIFKTDPDEWIQLLYKQVSIVTDDGVEHTGWVYTIDPVSQSYVLAKFSKDNADLEIILGHAVTKLTIINNDSEVHREKLDMLFKPEAALKMSPEEIKKRQLLLKSWLEKNRLPVVVSGDELSISDALTIHPPYNPDDCFSSNEIILGRIQGLIKNMPPNHDKW</sequence>
<dbReference type="GO" id="GO:0000387">
    <property type="term" value="P:spliceosomal snRNP assembly"/>
    <property type="evidence" value="ECO:0007669"/>
    <property type="project" value="TreeGrafter"/>
</dbReference>
<dbReference type="PANTHER" id="PTHR14710:SF2">
    <property type="entry name" value="GEM-ASSOCIATED PROTEIN 6"/>
    <property type="match status" value="1"/>
</dbReference>
<dbReference type="AlphaFoldDB" id="A0AAN8K902"/>
<feature type="domain" description="AD" evidence="1">
    <location>
        <begin position="73"/>
        <end position="168"/>
    </location>
</feature>
<name>A0AAN8K902_PATCE</name>
<accession>A0AAN8K902</accession>
<dbReference type="InterPro" id="IPR009422">
    <property type="entry name" value="Gemin6"/>
</dbReference>
<dbReference type="PANTHER" id="PTHR14710">
    <property type="entry name" value="GEM-ASSOCIATED PROTEIN 6"/>
    <property type="match status" value="1"/>
</dbReference>
<evidence type="ECO:0000313" key="2">
    <source>
        <dbReference type="EMBL" id="KAK6187958.1"/>
    </source>
</evidence>
<dbReference type="InterPro" id="IPR046857">
    <property type="entry name" value="Gemin6_Sm-like_dom"/>
</dbReference>
<dbReference type="GO" id="GO:0032797">
    <property type="term" value="C:SMN complex"/>
    <property type="evidence" value="ECO:0007669"/>
    <property type="project" value="TreeGrafter"/>
</dbReference>
<dbReference type="GO" id="GO:0000245">
    <property type="term" value="P:spliceosomal complex assembly"/>
    <property type="evidence" value="ECO:0007669"/>
    <property type="project" value="InterPro"/>
</dbReference>
<dbReference type="CDD" id="cd11676">
    <property type="entry name" value="Gemin6"/>
    <property type="match status" value="1"/>
</dbReference>
<dbReference type="InterPro" id="IPR046856">
    <property type="entry name" value="Gemin6_C"/>
</dbReference>